<evidence type="ECO:0000256" key="10">
    <source>
        <dbReference type="SAM" id="Coils"/>
    </source>
</evidence>
<dbReference type="Pfam" id="PF13976">
    <property type="entry name" value="gag_pre-integrs"/>
    <property type="match status" value="1"/>
</dbReference>
<dbReference type="SUPFAM" id="SSF53098">
    <property type="entry name" value="Ribonuclease H-like"/>
    <property type="match status" value="1"/>
</dbReference>
<keyword evidence="9" id="KW-0233">DNA recombination</keyword>
<feature type="region of interest" description="Disordered" evidence="11">
    <location>
        <begin position="277"/>
        <end position="319"/>
    </location>
</feature>
<dbReference type="GO" id="GO:0006310">
    <property type="term" value="P:DNA recombination"/>
    <property type="evidence" value="ECO:0007669"/>
    <property type="project" value="UniProtKB-KW"/>
</dbReference>
<feature type="region of interest" description="Disordered" evidence="11">
    <location>
        <begin position="202"/>
        <end position="223"/>
    </location>
</feature>
<comment type="caution">
    <text evidence="13">The sequence shown here is derived from an EMBL/GenBank/DDBJ whole genome shotgun (WGS) entry which is preliminary data.</text>
</comment>
<dbReference type="GO" id="GO:0003887">
    <property type="term" value="F:DNA-directed DNA polymerase activity"/>
    <property type="evidence" value="ECO:0007669"/>
    <property type="project" value="UniProtKB-KW"/>
</dbReference>
<evidence type="ECO:0000256" key="6">
    <source>
        <dbReference type="ARBA" id="ARBA00022908"/>
    </source>
</evidence>
<keyword evidence="1" id="KW-0540">Nuclease</keyword>
<keyword evidence="5" id="KW-0460">Magnesium</keyword>
<dbReference type="PANTHER" id="PTHR42648:SF11">
    <property type="entry name" value="TRANSPOSON TY4-P GAG-POL POLYPROTEIN"/>
    <property type="match status" value="1"/>
</dbReference>
<protein>
    <submittedName>
        <fullName evidence="13">Retrovirus-related Pol polyprotein from transposon TNT 1-94</fullName>
    </submittedName>
</protein>
<evidence type="ECO:0000259" key="12">
    <source>
        <dbReference type="Pfam" id="PF13976"/>
    </source>
</evidence>
<dbReference type="InterPro" id="IPR025724">
    <property type="entry name" value="GAG-pre-integrase_dom"/>
</dbReference>
<dbReference type="InterPro" id="IPR039537">
    <property type="entry name" value="Retrotran_Ty1/copia-like"/>
</dbReference>
<keyword evidence="8" id="KW-0239">DNA-directed DNA polymerase</keyword>
<reference evidence="13" key="1">
    <citation type="journal article" date="2019" name="Sci. Rep.">
        <title>Draft genome of Tanacetum cinerariifolium, the natural source of mosquito coil.</title>
        <authorList>
            <person name="Yamashiro T."/>
            <person name="Shiraishi A."/>
            <person name="Satake H."/>
            <person name="Nakayama K."/>
        </authorList>
    </citation>
    <scope>NUCLEOTIDE SEQUENCE</scope>
</reference>
<dbReference type="GO" id="GO:0046872">
    <property type="term" value="F:metal ion binding"/>
    <property type="evidence" value="ECO:0007669"/>
    <property type="project" value="UniProtKB-KW"/>
</dbReference>
<gene>
    <name evidence="13" type="ORF">Tci_050545</name>
</gene>
<dbReference type="Gene3D" id="3.30.420.10">
    <property type="entry name" value="Ribonuclease H-like superfamily/Ribonuclease H"/>
    <property type="match status" value="1"/>
</dbReference>
<evidence type="ECO:0000256" key="7">
    <source>
        <dbReference type="ARBA" id="ARBA00022918"/>
    </source>
</evidence>
<evidence type="ECO:0000256" key="2">
    <source>
        <dbReference type="ARBA" id="ARBA00022723"/>
    </source>
</evidence>
<dbReference type="GO" id="GO:0003676">
    <property type="term" value="F:nucleic acid binding"/>
    <property type="evidence" value="ECO:0007669"/>
    <property type="project" value="InterPro"/>
</dbReference>
<keyword evidence="6" id="KW-0229">DNA integration</keyword>
<keyword evidence="7" id="KW-0695">RNA-directed DNA polymerase</keyword>
<dbReference type="GO" id="GO:0004519">
    <property type="term" value="F:endonuclease activity"/>
    <property type="evidence" value="ECO:0007669"/>
    <property type="project" value="UniProtKB-KW"/>
</dbReference>
<dbReference type="PANTHER" id="PTHR42648">
    <property type="entry name" value="TRANSPOSASE, PUTATIVE-RELATED"/>
    <property type="match status" value="1"/>
</dbReference>
<keyword evidence="10" id="KW-0175">Coiled coil</keyword>
<evidence type="ECO:0000256" key="4">
    <source>
        <dbReference type="ARBA" id="ARBA00022801"/>
    </source>
</evidence>
<feature type="compositionally biased region" description="Low complexity" evidence="11">
    <location>
        <begin position="202"/>
        <end position="212"/>
    </location>
</feature>
<keyword evidence="2" id="KW-0479">Metal-binding</keyword>
<dbReference type="GO" id="GO:0003964">
    <property type="term" value="F:RNA-directed DNA polymerase activity"/>
    <property type="evidence" value="ECO:0007669"/>
    <property type="project" value="UniProtKB-KW"/>
</dbReference>
<dbReference type="InterPro" id="IPR036397">
    <property type="entry name" value="RNaseH_sf"/>
</dbReference>
<dbReference type="AlphaFoldDB" id="A0A6L2MZD1"/>
<evidence type="ECO:0000256" key="9">
    <source>
        <dbReference type="ARBA" id="ARBA00023172"/>
    </source>
</evidence>
<keyword evidence="4" id="KW-0378">Hydrolase</keyword>
<evidence type="ECO:0000256" key="11">
    <source>
        <dbReference type="SAM" id="MobiDB-lite"/>
    </source>
</evidence>
<dbReference type="EMBL" id="BKCJ010007700">
    <property type="protein sequence ID" value="GEU78567.1"/>
    <property type="molecule type" value="Genomic_DNA"/>
</dbReference>
<dbReference type="InterPro" id="IPR012337">
    <property type="entry name" value="RNaseH-like_sf"/>
</dbReference>
<evidence type="ECO:0000256" key="1">
    <source>
        <dbReference type="ARBA" id="ARBA00022722"/>
    </source>
</evidence>
<keyword evidence="3" id="KW-0255">Endonuclease</keyword>
<dbReference type="GO" id="GO:0016787">
    <property type="term" value="F:hydrolase activity"/>
    <property type="evidence" value="ECO:0007669"/>
    <property type="project" value="UniProtKB-KW"/>
</dbReference>
<evidence type="ECO:0000256" key="5">
    <source>
        <dbReference type="ARBA" id="ARBA00022842"/>
    </source>
</evidence>
<keyword evidence="8" id="KW-0808">Transferase</keyword>
<sequence>MQTQTSNSLYNAIMEAGGKDRPPMLAPGNYVQWSRIKRYIDTKPNHELIHYCLQNAPYEYKWAENVVLVTEGSSVTTTERYMENYKNVSQDIRDQLIAEAEAKAIKRLKQGESIDAQDLETNLYWEFGKFTSRDVESLKSYYSRSQQTNRSKGKAIVNSSAPIYDQELATVTEDDEMSKEKESDKLMALIYLSFKKIYKPTNTNLQTSSNTSRANQDNSPRINRGIGYEIQRVVNVAGAREYVEQADWRDDTNDESDDQELEAHYLYMAQIQEVTQDTTDNSGPIFDSEPLQKVQNDDDNYNVFGDDQENPEQSTSVNDPYHYMCYDREQDDQDDTDELAQERDLLASLIKKLKSKMDLMSYKMESENSFNEYTRKINDLNQTILDMKKELFAHQETISIMSQQKEAQIKYYKTREDKEIDKFVALENKVKVLDNIVYKIGQSVQTINMLNGNCKTSFAKPEFLKKAQRANPRLTKQLITMPISTREPKQTVNQSVATSYKKIVTTDSTVKKPRNITRKLYEHVSKTSSWWYPKFTPSGYKWKPKSPTGNVKTNVSMPLGNASRNANILEPMTPGMMKFENDQIAPILGYGDLVQGTITIKRVYYVEGLNHNLFSVGQFYDADLEVAFQKSTCYICDLKGNDLLTGSRGTDLYSITLQDTSSPNPICLMAKATLSQAWLWHRRLSHLNFDIINLLLKYNIVTGLPKLKFIKYHLCSFCELEKSKRMSFHTKTTPSSKRRLQLLHMDLCGPMRVERINGKKYVLVIVDDYSKYT</sequence>
<feature type="coiled-coil region" evidence="10">
    <location>
        <begin position="363"/>
        <end position="390"/>
    </location>
</feature>
<evidence type="ECO:0000256" key="3">
    <source>
        <dbReference type="ARBA" id="ARBA00022759"/>
    </source>
</evidence>
<feature type="domain" description="GAG-pre-integrase" evidence="12">
    <location>
        <begin position="652"/>
        <end position="723"/>
    </location>
</feature>
<name>A0A6L2MZD1_TANCI</name>
<keyword evidence="8" id="KW-0548">Nucleotidyltransferase</keyword>
<evidence type="ECO:0000256" key="8">
    <source>
        <dbReference type="ARBA" id="ARBA00022932"/>
    </source>
</evidence>
<accession>A0A6L2MZD1</accession>
<dbReference type="GO" id="GO:0015074">
    <property type="term" value="P:DNA integration"/>
    <property type="evidence" value="ECO:0007669"/>
    <property type="project" value="UniProtKB-KW"/>
</dbReference>
<organism evidence="13">
    <name type="scientific">Tanacetum cinerariifolium</name>
    <name type="common">Dalmatian daisy</name>
    <name type="synonym">Chrysanthemum cinerariifolium</name>
    <dbReference type="NCBI Taxonomy" id="118510"/>
    <lineage>
        <taxon>Eukaryota</taxon>
        <taxon>Viridiplantae</taxon>
        <taxon>Streptophyta</taxon>
        <taxon>Embryophyta</taxon>
        <taxon>Tracheophyta</taxon>
        <taxon>Spermatophyta</taxon>
        <taxon>Magnoliopsida</taxon>
        <taxon>eudicotyledons</taxon>
        <taxon>Gunneridae</taxon>
        <taxon>Pentapetalae</taxon>
        <taxon>asterids</taxon>
        <taxon>campanulids</taxon>
        <taxon>Asterales</taxon>
        <taxon>Asteraceae</taxon>
        <taxon>Asteroideae</taxon>
        <taxon>Anthemideae</taxon>
        <taxon>Anthemidinae</taxon>
        <taxon>Tanacetum</taxon>
    </lineage>
</organism>
<proteinExistence type="predicted"/>
<evidence type="ECO:0000313" key="13">
    <source>
        <dbReference type="EMBL" id="GEU78567.1"/>
    </source>
</evidence>